<dbReference type="GO" id="GO:0005634">
    <property type="term" value="C:nucleus"/>
    <property type="evidence" value="ECO:0007669"/>
    <property type="project" value="UniProtKB-SubCell"/>
</dbReference>
<sequence>PHPCPQCPKRFRIRELLQKHLRTHTGDRPYKCAHCPKAFKTASAHHTHQVVHTKIRRHHCHLCEKSFLTASCVKTHIKTVHMKLPAPPRARRRSPTLYDMRAY</sequence>
<feature type="non-terminal residue" evidence="11">
    <location>
        <position position="1"/>
    </location>
</feature>
<comment type="subcellular location">
    <subcellularLocation>
        <location evidence="1">Nucleus</location>
    </subcellularLocation>
</comment>
<dbReference type="InterPro" id="IPR050527">
    <property type="entry name" value="Snail/Krueppel_Znf"/>
</dbReference>
<keyword evidence="6" id="KW-0238">DNA-binding</keyword>
<evidence type="ECO:0000313" key="11">
    <source>
        <dbReference type="EMBL" id="JAT89150.1"/>
    </source>
</evidence>
<organism evidence="11">
    <name type="scientific">Pectinophora gossypiella</name>
    <name type="common">Cotton pink bollworm</name>
    <name type="synonym">Depressaria gossypiella</name>
    <dbReference type="NCBI Taxonomy" id="13191"/>
    <lineage>
        <taxon>Eukaryota</taxon>
        <taxon>Metazoa</taxon>
        <taxon>Ecdysozoa</taxon>
        <taxon>Arthropoda</taxon>
        <taxon>Hexapoda</taxon>
        <taxon>Insecta</taxon>
        <taxon>Pterygota</taxon>
        <taxon>Neoptera</taxon>
        <taxon>Endopterygota</taxon>
        <taxon>Lepidoptera</taxon>
        <taxon>Glossata</taxon>
        <taxon>Ditrysia</taxon>
        <taxon>Gelechioidea</taxon>
        <taxon>Gelechiidae</taxon>
        <taxon>Apatetrinae</taxon>
        <taxon>Pectinophora</taxon>
    </lineage>
</organism>
<dbReference type="PANTHER" id="PTHR24388">
    <property type="entry name" value="ZINC FINGER PROTEIN"/>
    <property type="match status" value="1"/>
</dbReference>
<dbReference type="AlphaFoldDB" id="A0A1E1WQ81"/>
<dbReference type="GO" id="GO:0000981">
    <property type="term" value="F:DNA-binding transcription factor activity, RNA polymerase II-specific"/>
    <property type="evidence" value="ECO:0007669"/>
    <property type="project" value="TreeGrafter"/>
</dbReference>
<keyword evidence="2" id="KW-0479">Metal-binding</keyword>
<dbReference type="InterPro" id="IPR013087">
    <property type="entry name" value="Znf_C2H2_type"/>
</dbReference>
<dbReference type="GO" id="GO:0000978">
    <property type="term" value="F:RNA polymerase II cis-regulatory region sequence-specific DNA binding"/>
    <property type="evidence" value="ECO:0007669"/>
    <property type="project" value="TreeGrafter"/>
</dbReference>
<feature type="domain" description="C2H2-type" evidence="10">
    <location>
        <begin position="2"/>
        <end position="29"/>
    </location>
</feature>
<feature type="domain" description="C2H2-type" evidence="10">
    <location>
        <begin position="58"/>
        <end position="81"/>
    </location>
</feature>
<dbReference type="GO" id="GO:0008270">
    <property type="term" value="F:zinc ion binding"/>
    <property type="evidence" value="ECO:0007669"/>
    <property type="project" value="UniProtKB-KW"/>
</dbReference>
<keyword evidence="5" id="KW-0862">Zinc</keyword>
<evidence type="ECO:0000256" key="1">
    <source>
        <dbReference type="ARBA" id="ARBA00004123"/>
    </source>
</evidence>
<evidence type="ECO:0000256" key="2">
    <source>
        <dbReference type="ARBA" id="ARBA00022723"/>
    </source>
</evidence>
<evidence type="ECO:0000256" key="7">
    <source>
        <dbReference type="ARBA" id="ARBA00023242"/>
    </source>
</evidence>
<dbReference type="PROSITE" id="PS50157">
    <property type="entry name" value="ZINC_FINGER_C2H2_2"/>
    <property type="match status" value="3"/>
</dbReference>
<dbReference type="FunFam" id="3.30.160.60:FF:000176">
    <property type="entry name" value="zinc finger protein 70"/>
    <property type="match status" value="1"/>
</dbReference>
<dbReference type="FunFam" id="3.30.160.60:FF:000925">
    <property type="entry name" value="Zinc finger protein 668"/>
    <property type="match status" value="1"/>
</dbReference>
<evidence type="ECO:0000256" key="9">
    <source>
        <dbReference type="PROSITE-ProRule" id="PRU00042"/>
    </source>
</evidence>
<evidence type="ECO:0000256" key="5">
    <source>
        <dbReference type="ARBA" id="ARBA00022833"/>
    </source>
</evidence>
<name>A0A1E1WQ81_PECGO</name>
<evidence type="ECO:0000256" key="8">
    <source>
        <dbReference type="ARBA" id="ARBA00037948"/>
    </source>
</evidence>
<proteinExistence type="inferred from homology"/>
<reference evidence="11" key="1">
    <citation type="submission" date="2015-09" db="EMBL/GenBank/DDBJ databases">
        <title>De novo assembly of Pectinophora gossypiella (Pink Bollworm) gut transcriptome.</title>
        <authorList>
            <person name="Tassone E.E."/>
        </authorList>
    </citation>
    <scope>NUCLEOTIDE SEQUENCE</scope>
</reference>
<gene>
    <name evidence="11" type="ORF">g.17323</name>
</gene>
<dbReference type="Gene3D" id="3.30.160.60">
    <property type="entry name" value="Classic Zinc Finger"/>
    <property type="match status" value="3"/>
</dbReference>
<keyword evidence="7" id="KW-0539">Nucleus</keyword>
<feature type="domain" description="C2H2-type" evidence="10">
    <location>
        <begin position="30"/>
        <end position="57"/>
    </location>
</feature>
<dbReference type="SMART" id="SM00355">
    <property type="entry name" value="ZnF_C2H2"/>
    <property type="match status" value="3"/>
</dbReference>
<dbReference type="Pfam" id="PF00096">
    <property type="entry name" value="zf-C2H2"/>
    <property type="match status" value="1"/>
</dbReference>
<dbReference type="InterPro" id="IPR036236">
    <property type="entry name" value="Znf_C2H2_sf"/>
</dbReference>
<keyword evidence="3" id="KW-0677">Repeat</keyword>
<dbReference type="SUPFAM" id="SSF57667">
    <property type="entry name" value="beta-beta-alpha zinc fingers"/>
    <property type="match status" value="2"/>
</dbReference>
<evidence type="ECO:0000256" key="6">
    <source>
        <dbReference type="ARBA" id="ARBA00023125"/>
    </source>
</evidence>
<dbReference type="PANTHER" id="PTHR24388:SF54">
    <property type="entry name" value="PROTEIN ESCARGOT"/>
    <property type="match status" value="1"/>
</dbReference>
<evidence type="ECO:0000256" key="3">
    <source>
        <dbReference type="ARBA" id="ARBA00022737"/>
    </source>
</evidence>
<dbReference type="EMBL" id="GDQN01001904">
    <property type="protein sequence ID" value="JAT89150.1"/>
    <property type="molecule type" value="Transcribed_RNA"/>
</dbReference>
<dbReference type="OrthoDB" id="654211at2759"/>
<evidence type="ECO:0000259" key="10">
    <source>
        <dbReference type="PROSITE" id="PS50157"/>
    </source>
</evidence>
<protein>
    <recommendedName>
        <fullName evidence="10">C2H2-type domain-containing protein</fullName>
    </recommendedName>
</protein>
<keyword evidence="4 9" id="KW-0863">Zinc-finger</keyword>
<dbReference type="PROSITE" id="PS00028">
    <property type="entry name" value="ZINC_FINGER_C2H2_1"/>
    <property type="match status" value="3"/>
</dbReference>
<evidence type="ECO:0000256" key="4">
    <source>
        <dbReference type="ARBA" id="ARBA00022771"/>
    </source>
</evidence>
<accession>A0A1E1WQ81</accession>
<comment type="similarity">
    <text evidence="8">Belongs to the snail C2H2-type zinc-finger protein family.</text>
</comment>